<evidence type="ECO:0000313" key="1">
    <source>
        <dbReference type="EMBL" id="KFA94247.1"/>
    </source>
</evidence>
<accession>A0A084T0L2</accession>
<dbReference type="SUPFAM" id="SSF48371">
    <property type="entry name" value="ARM repeat"/>
    <property type="match status" value="1"/>
</dbReference>
<proteinExistence type="predicted"/>
<gene>
    <name evidence="1" type="ORF">Q664_04105</name>
</gene>
<name>A0A084T0L2_9BACT</name>
<dbReference type="AlphaFoldDB" id="A0A084T0L2"/>
<dbReference type="RefSeq" id="WP_043389983.1">
    <property type="nucleotide sequence ID" value="NZ_JPMI01000022.1"/>
</dbReference>
<dbReference type="InterPro" id="IPR016024">
    <property type="entry name" value="ARM-type_fold"/>
</dbReference>
<dbReference type="Gene3D" id="1.25.40.290">
    <property type="entry name" value="ARM repeat domains"/>
    <property type="match status" value="1"/>
</dbReference>
<organism evidence="1 2">
    <name type="scientific">Archangium violaceum Cb vi76</name>
    <dbReference type="NCBI Taxonomy" id="1406225"/>
    <lineage>
        <taxon>Bacteria</taxon>
        <taxon>Pseudomonadati</taxon>
        <taxon>Myxococcota</taxon>
        <taxon>Myxococcia</taxon>
        <taxon>Myxococcales</taxon>
        <taxon>Cystobacterineae</taxon>
        <taxon>Archangiaceae</taxon>
        <taxon>Archangium</taxon>
    </lineage>
</organism>
<dbReference type="Proteomes" id="UP000028547">
    <property type="component" value="Unassembled WGS sequence"/>
</dbReference>
<evidence type="ECO:0000313" key="2">
    <source>
        <dbReference type="Proteomes" id="UP000028547"/>
    </source>
</evidence>
<comment type="caution">
    <text evidence="1">The sequence shown here is derived from an EMBL/GenBank/DDBJ whole genome shotgun (WGS) entry which is preliminary data.</text>
</comment>
<dbReference type="InterPro" id="IPR014825">
    <property type="entry name" value="DNA_alkylation"/>
</dbReference>
<protein>
    <submittedName>
        <fullName evidence="1">DNA alkylation repair protein</fullName>
    </submittedName>
</protein>
<dbReference type="EMBL" id="JPMI01000022">
    <property type="protein sequence ID" value="KFA94247.1"/>
    <property type="molecule type" value="Genomic_DNA"/>
</dbReference>
<reference evidence="1 2" key="1">
    <citation type="submission" date="2014-07" db="EMBL/GenBank/DDBJ databases">
        <title>Draft Genome Sequence of Gephyronic Acid Producer, Cystobacter violaceus Strain Cb vi76.</title>
        <authorList>
            <person name="Stevens D.C."/>
            <person name="Young J."/>
            <person name="Carmichael R."/>
            <person name="Tan J."/>
            <person name="Taylor R.E."/>
        </authorList>
    </citation>
    <scope>NUCLEOTIDE SEQUENCE [LARGE SCALE GENOMIC DNA]</scope>
    <source>
        <strain evidence="1 2">Cb vi76</strain>
    </source>
</reference>
<sequence>MPEQLKNFFDQRVVKRISTMMRGAHTSFPEQRFLSEATDGLEAHELLGRARHIMRAMHRALPADFERSADILLRSLGPEHEREELQGMGVFIYMPHTMYVAEHGLEHFETSMRAHYELTKRFTSEFSIRPFIDRYPRETLERLHQWTKDPNVHVRRLVSEGTRPRLPWASRLRAFQKDPRPVLALLELLKDDPELYVRRSVANNLNDIGKDHPEVLVDTCARWKEGASPERLWIIRHALRSAVKRGDARALSVLGFQGGGELEVTASFQPRRVRLGESVSMTLSVTNPAKTRQQAVVDFAVHFVKANGSASPKVFKGTQVDLLPGASCTLEKSISFATLTTRKHYAGTHRVEALVNGRATDLGSFTVVG</sequence>
<dbReference type="Pfam" id="PF08713">
    <property type="entry name" value="DNA_alkylation"/>
    <property type="match status" value="1"/>
</dbReference>